<dbReference type="GO" id="GO:0005634">
    <property type="term" value="C:nucleus"/>
    <property type="evidence" value="ECO:0007669"/>
    <property type="project" value="UniProtKB-SubCell"/>
</dbReference>
<dbReference type="PANTHER" id="PTHR14196:SF12">
    <property type="entry name" value="ZINC FINGER PROTEIN 208-LIKE"/>
    <property type="match status" value="1"/>
</dbReference>
<evidence type="ECO:0000256" key="7">
    <source>
        <dbReference type="PROSITE-ProRule" id="PRU00042"/>
    </source>
</evidence>
<dbReference type="GO" id="GO:0008270">
    <property type="term" value="F:zinc ion binding"/>
    <property type="evidence" value="ECO:0007669"/>
    <property type="project" value="UniProtKB-KW"/>
</dbReference>
<feature type="domain" description="C2H2-type" evidence="9">
    <location>
        <begin position="300"/>
        <end position="327"/>
    </location>
</feature>
<evidence type="ECO:0000256" key="8">
    <source>
        <dbReference type="SAM" id="MobiDB-lite"/>
    </source>
</evidence>
<evidence type="ECO:0000259" key="9">
    <source>
        <dbReference type="PROSITE" id="PS50157"/>
    </source>
</evidence>
<organism evidence="10 11">
    <name type="scientific">Xyrichtys novacula</name>
    <name type="common">Pearly razorfish</name>
    <name type="synonym">Hemipteronotus novacula</name>
    <dbReference type="NCBI Taxonomy" id="13765"/>
    <lineage>
        <taxon>Eukaryota</taxon>
        <taxon>Metazoa</taxon>
        <taxon>Chordata</taxon>
        <taxon>Craniata</taxon>
        <taxon>Vertebrata</taxon>
        <taxon>Euteleostomi</taxon>
        <taxon>Actinopterygii</taxon>
        <taxon>Neopterygii</taxon>
        <taxon>Teleostei</taxon>
        <taxon>Neoteleostei</taxon>
        <taxon>Acanthomorphata</taxon>
        <taxon>Eupercaria</taxon>
        <taxon>Labriformes</taxon>
        <taxon>Labridae</taxon>
        <taxon>Xyrichtys</taxon>
    </lineage>
</organism>
<gene>
    <name evidence="10" type="ORF">XNOV1_A022618</name>
</gene>
<dbReference type="PROSITE" id="PS50157">
    <property type="entry name" value="ZINC_FINGER_C2H2_2"/>
    <property type="match status" value="2"/>
</dbReference>
<dbReference type="Gene3D" id="3.30.160.60">
    <property type="entry name" value="Classic Zinc Finger"/>
    <property type="match status" value="2"/>
</dbReference>
<feature type="domain" description="C2H2-type" evidence="9">
    <location>
        <begin position="328"/>
        <end position="355"/>
    </location>
</feature>
<evidence type="ECO:0000313" key="10">
    <source>
        <dbReference type="EMBL" id="CAJ1077562.1"/>
    </source>
</evidence>
<dbReference type="SUPFAM" id="SSF57667">
    <property type="entry name" value="beta-beta-alpha zinc fingers"/>
    <property type="match status" value="1"/>
</dbReference>
<feature type="compositionally biased region" description="Polar residues" evidence="8">
    <location>
        <begin position="257"/>
        <end position="269"/>
    </location>
</feature>
<name>A0AAV1GV92_XYRNO</name>
<dbReference type="FunFam" id="3.30.160.60:FF:001498">
    <property type="entry name" value="Zinc finger protein 404"/>
    <property type="match status" value="1"/>
</dbReference>
<dbReference type="PROSITE" id="PS00028">
    <property type="entry name" value="ZINC_FINGER_C2H2_1"/>
    <property type="match status" value="2"/>
</dbReference>
<evidence type="ECO:0000313" key="11">
    <source>
        <dbReference type="Proteomes" id="UP001178508"/>
    </source>
</evidence>
<evidence type="ECO:0000256" key="6">
    <source>
        <dbReference type="ARBA" id="ARBA00023242"/>
    </source>
</evidence>
<keyword evidence="3" id="KW-0677">Repeat</keyword>
<dbReference type="AlphaFoldDB" id="A0AAV1GV92"/>
<dbReference type="PANTHER" id="PTHR14196">
    <property type="entry name" value="ODD-SKIPPED - RELATED"/>
    <property type="match status" value="1"/>
</dbReference>
<proteinExistence type="predicted"/>
<comment type="subcellular location">
    <subcellularLocation>
        <location evidence="1">Nucleus</location>
    </subcellularLocation>
</comment>
<dbReference type="InterPro" id="IPR050717">
    <property type="entry name" value="C2H2-ZF_Transcription_Reg"/>
</dbReference>
<dbReference type="GO" id="GO:0000977">
    <property type="term" value="F:RNA polymerase II transcription regulatory region sequence-specific DNA binding"/>
    <property type="evidence" value="ECO:0007669"/>
    <property type="project" value="TreeGrafter"/>
</dbReference>
<protein>
    <submittedName>
        <fullName evidence="10">Gastrula zinc finger protein XlCGF57.1-like</fullName>
    </submittedName>
</protein>
<evidence type="ECO:0000256" key="1">
    <source>
        <dbReference type="ARBA" id="ARBA00004123"/>
    </source>
</evidence>
<feature type="region of interest" description="Disordered" evidence="8">
    <location>
        <begin position="159"/>
        <end position="192"/>
    </location>
</feature>
<keyword evidence="6" id="KW-0539">Nucleus</keyword>
<feature type="region of interest" description="Disordered" evidence="8">
    <location>
        <begin position="209"/>
        <end position="281"/>
    </location>
</feature>
<keyword evidence="11" id="KW-1185">Reference proteome</keyword>
<dbReference type="InterPro" id="IPR036236">
    <property type="entry name" value="Znf_C2H2_sf"/>
</dbReference>
<reference evidence="10" key="1">
    <citation type="submission" date="2023-08" db="EMBL/GenBank/DDBJ databases">
        <authorList>
            <person name="Alioto T."/>
            <person name="Alioto T."/>
            <person name="Gomez Garrido J."/>
        </authorList>
    </citation>
    <scope>NUCLEOTIDE SEQUENCE</scope>
</reference>
<dbReference type="SMART" id="SM00355">
    <property type="entry name" value="ZnF_C2H2"/>
    <property type="match status" value="2"/>
</dbReference>
<dbReference type="InterPro" id="IPR013087">
    <property type="entry name" value="Znf_C2H2_type"/>
</dbReference>
<dbReference type="Pfam" id="PF00096">
    <property type="entry name" value="zf-C2H2"/>
    <property type="match status" value="2"/>
</dbReference>
<sequence>MKGVKHVIVKHDIYAMYSRTNEKALRRRQEEMIFYVGYKEYPKEQINKLTNKQKCWTTTFLLSVSVERRSKGMTLNMTKIQLLRDFVNQRLTVAAGEICELFENTIAAYEAQLCRLREKNEQQQRQLDAFLSPECRPNSADVPQLLLNKNEFLLEQQDCSPGLDHEDTEPPSTKKEQQDLWSSQDEEQLEVQEEADTTMFLFIPVPVKSEDVEENPQPSQLHERQTEQMETEADNPVNEGPEPAKHTDPVRHLQAETEVQTGDSFQCETPESVDFNGTRKQKPHLKSLENIKCRRSKKPFGCFVCGKNLKTKHHLIQHVRTHTGERPFSCSVCSKEFNRKGNMQRHMLVHLRNKVFSCP</sequence>
<dbReference type="Proteomes" id="UP001178508">
    <property type="component" value="Chromosome 17"/>
</dbReference>
<evidence type="ECO:0000256" key="2">
    <source>
        <dbReference type="ARBA" id="ARBA00022723"/>
    </source>
</evidence>
<dbReference type="FunFam" id="3.30.160.60:FF:001788">
    <property type="entry name" value="ras-responsive element-binding protein 1"/>
    <property type="match status" value="1"/>
</dbReference>
<feature type="compositionally biased region" description="Basic and acidic residues" evidence="8">
    <location>
        <begin position="242"/>
        <end position="255"/>
    </location>
</feature>
<keyword evidence="4 7" id="KW-0863">Zinc-finger</keyword>
<dbReference type="GO" id="GO:0000981">
    <property type="term" value="F:DNA-binding transcription factor activity, RNA polymerase II-specific"/>
    <property type="evidence" value="ECO:0007669"/>
    <property type="project" value="TreeGrafter"/>
</dbReference>
<keyword evidence="2" id="KW-0479">Metal-binding</keyword>
<evidence type="ECO:0000256" key="5">
    <source>
        <dbReference type="ARBA" id="ARBA00022833"/>
    </source>
</evidence>
<keyword evidence="5" id="KW-0862">Zinc</keyword>
<accession>A0AAV1GV92</accession>
<evidence type="ECO:0000256" key="4">
    <source>
        <dbReference type="ARBA" id="ARBA00022771"/>
    </source>
</evidence>
<evidence type="ECO:0000256" key="3">
    <source>
        <dbReference type="ARBA" id="ARBA00022737"/>
    </source>
</evidence>
<dbReference type="EMBL" id="OY660880">
    <property type="protein sequence ID" value="CAJ1077562.1"/>
    <property type="molecule type" value="Genomic_DNA"/>
</dbReference>